<feature type="transmembrane region" description="Helical" evidence="9">
    <location>
        <begin position="240"/>
        <end position="257"/>
    </location>
</feature>
<dbReference type="eggNOG" id="COG0025">
    <property type="taxonomic scope" value="Bacteria"/>
</dbReference>
<evidence type="ECO:0000259" key="10">
    <source>
        <dbReference type="Pfam" id="PF00999"/>
    </source>
</evidence>
<keyword evidence="3" id="KW-0050">Antiport</keyword>
<keyword evidence="8 9" id="KW-0472">Membrane</keyword>
<accession>A0A059F7Z5</accession>
<evidence type="ECO:0000256" key="8">
    <source>
        <dbReference type="ARBA" id="ARBA00023136"/>
    </source>
</evidence>
<feature type="transmembrane region" description="Helical" evidence="9">
    <location>
        <begin position="42"/>
        <end position="62"/>
    </location>
</feature>
<evidence type="ECO:0000313" key="12">
    <source>
        <dbReference type="Proteomes" id="UP000024816"/>
    </source>
</evidence>
<dbReference type="GO" id="GO:0015297">
    <property type="term" value="F:antiporter activity"/>
    <property type="evidence" value="ECO:0007669"/>
    <property type="project" value="UniProtKB-KW"/>
</dbReference>
<dbReference type="InterPro" id="IPR006153">
    <property type="entry name" value="Cation/H_exchanger_TM"/>
</dbReference>
<feature type="transmembrane region" description="Helical" evidence="9">
    <location>
        <begin position="294"/>
        <end position="312"/>
    </location>
</feature>
<dbReference type="STRING" id="1280952.HJA_15230"/>
<proteinExistence type="predicted"/>
<dbReference type="Pfam" id="PF00999">
    <property type="entry name" value="Na_H_Exchanger"/>
    <property type="match status" value="1"/>
</dbReference>
<dbReference type="RefSeq" id="WP_051597763.1">
    <property type="nucleotide sequence ID" value="NZ_ARYJ01000012.1"/>
</dbReference>
<evidence type="ECO:0000256" key="4">
    <source>
        <dbReference type="ARBA" id="ARBA00022475"/>
    </source>
</evidence>
<comment type="subcellular location">
    <subcellularLocation>
        <location evidence="1">Cell membrane</location>
        <topology evidence="1">Multi-pass membrane protein</topology>
    </subcellularLocation>
</comment>
<feature type="transmembrane region" description="Helical" evidence="9">
    <location>
        <begin position="113"/>
        <end position="133"/>
    </location>
</feature>
<gene>
    <name evidence="11" type="ORF">HJA_15230</name>
</gene>
<keyword evidence="4" id="KW-1003">Cell membrane</keyword>
<dbReference type="EMBL" id="ARYJ01000012">
    <property type="protein sequence ID" value="KCZ86715.1"/>
    <property type="molecule type" value="Genomic_DNA"/>
</dbReference>
<dbReference type="GO" id="GO:0005886">
    <property type="term" value="C:plasma membrane"/>
    <property type="evidence" value="ECO:0007669"/>
    <property type="project" value="UniProtKB-SubCell"/>
</dbReference>
<name>A0A059F7Z5_9PROT</name>
<comment type="caution">
    <text evidence="11">The sequence shown here is derived from an EMBL/GenBank/DDBJ whole genome shotgun (WGS) entry which is preliminary data.</text>
</comment>
<evidence type="ECO:0000256" key="2">
    <source>
        <dbReference type="ARBA" id="ARBA00022448"/>
    </source>
</evidence>
<feature type="transmembrane region" description="Helical" evidence="9">
    <location>
        <begin position="397"/>
        <end position="418"/>
    </location>
</feature>
<feature type="transmembrane region" description="Helical" evidence="9">
    <location>
        <begin position="210"/>
        <end position="228"/>
    </location>
</feature>
<feature type="domain" description="Cation/H+ exchanger transmembrane" evidence="10">
    <location>
        <begin position="30"/>
        <end position="419"/>
    </location>
</feature>
<keyword evidence="5 9" id="KW-0812">Transmembrane</keyword>
<organism evidence="11 12">
    <name type="scientific">Hyphomonas jannaschiana VP2</name>
    <dbReference type="NCBI Taxonomy" id="1280952"/>
    <lineage>
        <taxon>Bacteria</taxon>
        <taxon>Pseudomonadati</taxon>
        <taxon>Pseudomonadota</taxon>
        <taxon>Alphaproteobacteria</taxon>
        <taxon>Hyphomonadales</taxon>
        <taxon>Hyphomonadaceae</taxon>
        <taxon>Hyphomonas</taxon>
    </lineage>
</organism>
<dbReference type="GO" id="GO:1902600">
    <property type="term" value="P:proton transmembrane transport"/>
    <property type="evidence" value="ECO:0007669"/>
    <property type="project" value="InterPro"/>
</dbReference>
<keyword evidence="6 9" id="KW-1133">Transmembrane helix</keyword>
<evidence type="ECO:0000256" key="5">
    <source>
        <dbReference type="ARBA" id="ARBA00022692"/>
    </source>
</evidence>
<keyword evidence="12" id="KW-1185">Reference proteome</keyword>
<evidence type="ECO:0000256" key="7">
    <source>
        <dbReference type="ARBA" id="ARBA00023065"/>
    </source>
</evidence>
<evidence type="ECO:0000313" key="11">
    <source>
        <dbReference type="EMBL" id="KCZ86715.1"/>
    </source>
</evidence>
<protein>
    <submittedName>
        <fullName evidence="11">Sodium/hydrogen exchanger</fullName>
    </submittedName>
</protein>
<dbReference type="PANTHER" id="PTHR32507:SF0">
    <property type="entry name" value="NA(+)_H(+) ANTIPORTER 2-RELATED"/>
    <property type="match status" value="1"/>
</dbReference>
<dbReference type="Gene3D" id="1.20.1530.20">
    <property type="match status" value="1"/>
</dbReference>
<feature type="transmembrane region" description="Helical" evidence="9">
    <location>
        <begin position="16"/>
        <end position="35"/>
    </location>
</feature>
<sequence>MNGFEFALASAGSSELIFACALIGALGIGAQWLAWRLQAPAIVLMALAGLAVGPLWAVIFGHPLLDPQRVFNGGGKELLRPIVSLAVAVILFEGGLVLKFESLREAGAAVRRMVFLGGPLAWLLGTFAARYAAGLDWGSAVVFAGVMVVTGPTVIMPLLRQSKLGGRAGAFLKWEGIVNDPIGALFAVAGFEIIRVAATGESILGKGTMIVFAAALGVALGIAFGLGMVRAFRQGWTPEYLKAPIIFASIILCYAMAEMIEKEIGLVAVTAYGMTLANSRLAGLNELRKFKEDIAVLLVSGVFVILTANLTPDVIGRALTWNTLLFLVVMLFVVRPLSVWISTFGTLKRNEALLLGWIAPRGVVAVAVSSLFATLLYDLGRQGDSKFYFSGAEQITPLAFAMVFTTVVLHGFTIGPLARRLGLARKERPGVLLVGVNPWSIDFARTLKDIGIEPILADNTWRRLRPAREAGLSTFFGEVLSEDAEVRLDHSAFDQVLGLSANEPYNALVSSHFAPELGRHKVFQLSAQETEEDDHRTLGLSTRGRTLIRRGRSYDSLIRDHYRGWEFSKTRLTDTYDIEHFKRDRPKADIVAELRPDGALNFLGPHREVKGGEGVVLISFGPRREAETPAVEAAEAAAEPASGV</sequence>
<feature type="transmembrane region" description="Helical" evidence="9">
    <location>
        <begin position="180"/>
        <end position="198"/>
    </location>
</feature>
<feature type="transmembrane region" description="Helical" evidence="9">
    <location>
        <begin position="353"/>
        <end position="377"/>
    </location>
</feature>
<evidence type="ECO:0000256" key="1">
    <source>
        <dbReference type="ARBA" id="ARBA00004651"/>
    </source>
</evidence>
<dbReference type="AlphaFoldDB" id="A0A059F7Z5"/>
<keyword evidence="7" id="KW-0406">Ion transport</keyword>
<dbReference type="OrthoDB" id="570124at2"/>
<keyword evidence="2" id="KW-0813">Transport</keyword>
<evidence type="ECO:0000256" key="3">
    <source>
        <dbReference type="ARBA" id="ARBA00022449"/>
    </source>
</evidence>
<dbReference type="PATRIC" id="fig|1280952.3.peg.3049"/>
<feature type="transmembrane region" description="Helical" evidence="9">
    <location>
        <begin position="82"/>
        <end position="101"/>
    </location>
</feature>
<reference evidence="11 12" key="1">
    <citation type="journal article" date="2014" name="Antonie Van Leeuwenhoek">
        <title>Hyphomonas beringensis sp. nov. and Hyphomonas chukchiensis sp. nov., isolated from surface seawater of the Bering Sea and Chukchi Sea.</title>
        <authorList>
            <person name="Li C."/>
            <person name="Lai Q."/>
            <person name="Li G."/>
            <person name="Dong C."/>
            <person name="Wang J."/>
            <person name="Liao Y."/>
            <person name="Shao Z."/>
        </authorList>
    </citation>
    <scope>NUCLEOTIDE SEQUENCE [LARGE SCALE GENOMIC DNA]</scope>
    <source>
        <strain evidence="11 12">VP2</strain>
    </source>
</reference>
<feature type="transmembrane region" description="Helical" evidence="9">
    <location>
        <begin position="318"/>
        <end position="341"/>
    </location>
</feature>
<dbReference type="InterPro" id="IPR038770">
    <property type="entry name" value="Na+/solute_symporter_sf"/>
</dbReference>
<evidence type="ECO:0000256" key="6">
    <source>
        <dbReference type="ARBA" id="ARBA00022989"/>
    </source>
</evidence>
<dbReference type="PANTHER" id="PTHR32507">
    <property type="entry name" value="NA(+)/H(+) ANTIPORTER 1"/>
    <property type="match status" value="1"/>
</dbReference>
<feature type="transmembrane region" description="Helical" evidence="9">
    <location>
        <begin position="139"/>
        <end position="159"/>
    </location>
</feature>
<dbReference type="Proteomes" id="UP000024816">
    <property type="component" value="Unassembled WGS sequence"/>
</dbReference>
<evidence type="ECO:0000256" key="9">
    <source>
        <dbReference type="SAM" id="Phobius"/>
    </source>
</evidence>
<feature type="transmembrane region" description="Helical" evidence="9">
    <location>
        <begin position="263"/>
        <end position="282"/>
    </location>
</feature>